<comment type="similarity">
    <text evidence="4">Belongs to the trans-sulfuration enzymes family.</text>
</comment>
<evidence type="ECO:0000313" key="5">
    <source>
        <dbReference type="EMBL" id="MCP9290605.1"/>
    </source>
</evidence>
<evidence type="ECO:0000256" key="4">
    <source>
        <dbReference type="RuleBase" id="RU362118"/>
    </source>
</evidence>
<dbReference type="GO" id="GO:0005737">
    <property type="term" value="C:cytoplasm"/>
    <property type="evidence" value="ECO:0007669"/>
    <property type="project" value="TreeGrafter"/>
</dbReference>
<dbReference type="Gene3D" id="3.90.1150.10">
    <property type="entry name" value="Aspartate Aminotransferase, domain 1"/>
    <property type="match status" value="1"/>
</dbReference>
<dbReference type="EMBL" id="JANDBC010000001">
    <property type="protein sequence ID" value="MCP9290605.1"/>
    <property type="molecule type" value="Genomic_DNA"/>
</dbReference>
<evidence type="ECO:0000256" key="3">
    <source>
        <dbReference type="PIRSR" id="PIRSR001434-2"/>
    </source>
</evidence>
<name>A0A9X2RBZ2_9BACT</name>
<dbReference type="AlphaFoldDB" id="A0A9X2RBZ2"/>
<sequence>MMKTKIKPTLESVAVHAGEGKKDQYGSHATPIYQTSTYVFDDVEAGAKAFRHEEGGASHVYSRLGNPTVEALERAVCELETYSLDNPEDYAGMAFGSGMAAITTGIIALAKGGHIVAQDALYGCTSQFLKEEVPVMGMSCSFADMSDLFQVEMELKKHPETKLIYLESIANPTMTVADIKALSQLAEEYGAKLMVDNTFATPYHIRPFELGADVVVHSTTKYIGGHGSVIGGVMVAKKEVYEESEAALFRKNLGGIAGPMDAWLTLNGVKTLPLRMKKHAENGMKVARFLEDHPKVDHVFYPGLESHPQHALASSIMKDGYGGMIAFELVGGYEAGVSLMNNVKLCTLAVSLGAVDTLIQHPASMTHSIVDEDLKKQAGITDGLVRISVGIEGAEDIIADLEQALEIQN</sequence>
<dbReference type="GO" id="GO:0019346">
    <property type="term" value="P:transsulfuration"/>
    <property type="evidence" value="ECO:0007669"/>
    <property type="project" value="InterPro"/>
</dbReference>
<feature type="modified residue" description="N6-(pyridoxal phosphate)lysine" evidence="3">
    <location>
        <position position="221"/>
    </location>
</feature>
<dbReference type="FunFam" id="3.90.1150.10:FF:000033">
    <property type="entry name" value="Cystathionine gamma-synthase"/>
    <property type="match status" value="1"/>
</dbReference>
<dbReference type="PANTHER" id="PTHR11808:SF80">
    <property type="entry name" value="CYSTATHIONINE GAMMA-LYASE"/>
    <property type="match status" value="1"/>
</dbReference>
<comment type="cofactor">
    <cofactor evidence="1 4">
        <name>pyridoxal 5'-phosphate</name>
        <dbReference type="ChEBI" id="CHEBI:597326"/>
    </cofactor>
</comment>
<dbReference type="FunFam" id="3.40.640.10:FF:000046">
    <property type="entry name" value="Cystathionine gamma-lyase"/>
    <property type="match status" value="1"/>
</dbReference>
<comment type="caution">
    <text evidence="5">The sequence shown here is derived from an EMBL/GenBank/DDBJ whole genome shotgun (WGS) entry which is preliminary data.</text>
</comment>
<dbReference type="PANTHER" id="PTHR11808">
    <property type="entry name" value="TRANS-SULFURATION ENZYME FAMILY MEMBER"/>
    <property type="match status" value="1"/>
</dbReference>
<keyword evidence="5" id="KW-0808">Transferase</keyword>
<evidence type="ECO:0000313" key="6">
    <source>
        <dbReference type="Proteomes" id="UP001139125"/>
    </source>
</evidence>
<dbReference type="InterPro" id="IPR015422">
    <property type="entry name" value="PyrdxlP-dep_Trfase_small"/>
</dbReference>
<gene>
    <name evidence="5" type="ORF">NM125_03290</name>
</gene>
<dbReference type="GO" id="GO:0016846">
    <property type="term" value="F:carbon-sulfur lyase activity"/>
    <property type="evidence" value="ECO:0007669"/>
    <property type="project" value="TreeGrafter"/>
</dbReference>
<dbReference type="GO" id="GO:0009086">
    <property type="term" value="P:methionine biosynthetic process"/>
    <property type="evidence" value="ECO:0007669"/>
    <property type="project" value="UniProtKB-ARBA"/>
</dbReference>
<organism evidence="5 6">
    <name type="scientific">Gracilimonas sediminicola</name>
    <dbReference type="NCBI Taxonomy" id="2952158"/>
    <lineage>
        <taxon>Bacteria</taxon>
        <taxon>Pseudomonadati</taxon>
        <taxon>Balneolota</taxon>
        <taxon>Balneolia</taxon>
        <taxon>Balneolales</taxon>
        <taxon>Balneolaceae</taxon>
        <taxon>Gracilimonas</taxon>
    </lineage>
</organism>
<dbReference type="InterPro" id="IPR054542">
    <property type="entry name" value="Cys_met_metab_PP"/>
</dbReference>
<reference evidence="5" key="1">
    <citation type="submission" date="2022-06" db="EMBL/GenBank/DDBJ databases">
        <title>Gracilimonas sp. CAU 1638 isolated from sea sediment.</title>
        <authorList>
            <person name="Kim W."/>
        </authorList>
    </citation>
    <scope>NUCLEOTIDE SEQUENCE</scope>
    <source>
        <strain evidence="5">CAU 1638</strain>
    </source>
</reference>
<evidence type="ECO:0000256" key="2">
    <source>
        <dbReference type="ARBA" id="ARBA00022898"/>
    </source>
</evidence>
<protein>
    <submittedName>
        <fullName evidence="5">PLP-dependent aspartate aminotransferase family protein</fullName>
    </submittedName>
</protein>
<dbReference type="InterPro" id="IPR015424">
    <property type="entry name" value="PyrdxlP-dep_Trfase"/>
</dbReference>
<dbReference type="Proteomes" id="UP001139125">
    <property type="component" value="Unassembled WGS sequence"/>
</dbReference>
<accession>A0A9X2RBZ2</accession>
<dbReference type="CDD" id="cd00614">
    <property type="entry name" value="CGS_like"/>
    <property type="match status" value="1"/>
</dbReference>
<proteinExistence type="inferred from homology"/>
<dbReference type="InterPro" id="IPR000277">
    <property type="entry name" value="Cys/Met-Metab_PyrdxlP-dep_enz"/>
</dbReference>
<dbReference type="InterPro" id="IPR015421">
    <property type="entry name" value="PyrdxlP-dep_Trfase_major"/>
</dbReference>
<dbReference type="Pfam" id="PF01053">
    <property type="entry name" value="Cys_Met_Meta_PP"/>
    <property type="match status" value="1"/>
</dbReference>
<dbReference type="PIRSF" id="PIRSF001434">
    <property type="entry name" value="CGS"/>
    <property type="match status" value="1"/>
</dbReference>
<keyword evidence="6" id="KW-1185">Reference proteome</keyword>
<keyword evidence="5" id="KW-0032">Aminotransferase</keyword>
<evidence type="ECO:0000256" key="1">
    <source>
        <dbReference type="ARBA" id="ARBA00001933"/>
    </source>
</evidence>
<keyword evidence="2 3" id="KW-0663">Pyridoxal phosphate</keyword>
<dbReference type="GO" id="GO:0008483">
    <property type="term" value="F:transaminase activity"/>
    <property type="evidence" value="ECO:0007669"/>
    <property type="project" value="UniProtKB-KW"/>
</dbReference>
<dbReference type="GO" id="GO:0030170">
    <property type="term" value="F:pyridoxal phosphate binding"/>
    <property type="evidence" value="ECO:0007669"/>
    <property type="project" value="InterPro"/>
</dbReference>
<dbReference type="Gene3D" id="3.40.640.10">
    <property type="entry name" value="Type I PLP-dependent aspartate aminotransferase-like (Major domain)"/>
    <property type="match status" value="1"/>
</dbReference>
<dbReference type="SUPFAM" id="SSF53383">
    <property type="entry name" value="PLP-dependent transferases"/>
    <property type="match status" value="1"/>
</dbReference>
<dbReference type="PROSITE" id="PS00868">
    <property type="entry name" value="CYS_MET_METAB_PP"/>
    <property type="match status" value="1"/>
</dbReference>